<dbReference type="InterPro" id="IPR011991">
    <property type="entry name" value="ArsR-like_HTH"/>
</dbReference>
<reference evidence="2 3" key="1">
    <citation type="submission" date="2019-08" db="EMBL/GenBank/DDBJ databases">
        <title>In-depth cultivation of the pig gut microbiome towards novel bacterial diversity and tailored functional studies.</title>
        <authorList>
            <person name="Wylensek D."/>
            <person name="Hitch T.C.A."/>
            <person name="Clavel T."/>
        </authorList>
    </citation>
    <scope>NUCLEOTIDE SEQUENCE [LARGE SCALE GENOMIC DNA]</scope>
    <source>
        <strain evidence="2 3">WCA-389-WT-23D1</strain>
    </source>
</reference>
<evidence type="ECO:0000259" key="1">
    <source>
        <dbReference type="SMART" id="SM00418"/>
    </source>
</evidence>
<feature type="domain" description="HTH arsR-type" evidence="1">
    <location>
        <begin position="32"/>
        <end position="115"/>
    </location>
</feature>
<dbReference type="EMBL" id="VUMD01000015">
    <property type="protein sequence ID" value="MSS37839.1"/>
    <property type="molecule type" value="Genomic_DNA"/>
</dbReference>
<proteinExistence type="predicted"/>
<dbReference type="InterPro" id="IPR036388">
    <property type="entry name" value="WH-like_DNA-bd_sf"/>
</dbReference>
<comment type="caution">
    <text evidence="2">The sequence shown here is derived from an EMBL/GenBank/DDBJ whole genome shotgun (WGS) entry which is preliminary data.</text>
</comment>
<evidence type="ECO:0000313" key="2">
    <source>
        <dbReference type="EMBL" id="MSS37839.1"/>
    </source>
</evidence>
<keyword evidence="3" id="KW-1185">Reference proteome</keyword>
<dbReference type="CDD" id="cd00090">
    <property type="entry name" value="HTH_ARSR"/>
    <property type="match status" value="1"/>
</dbReference>
<dbReference type="SMART" id="SM00418">
    <property type="entry name" value="HTH_ARSR"/>
    <property type="match status" value="1"/>
</dbReference>
<dbReference type="InterPro" id="IPR036390">
    <property type="entry name" value="WH_DNA-bd_sf"/>
</dbReference>
<dbReference type="Gene3D" id="1.10.10.10">
    <property type="entry name" value="Winged helix-like DNA-binding domain superfamily/Winged helix DNA-binding domain"/>
    <property type="match status" value="1"/>
</dbReference>
<dbReference type="InterPro" id="IPR001845">
    <property type="entry name" value="HTH_ArsR_DNA-bd_dom"/>
</dbReference>
<name>A0A7X2TD98_9CLOT</name>
<organism evidence="2 3">
    <name type="scientific">Clostridium porci</name>
    <dbReference type="NCBI Taxonomy" id="2605778"/>
    <lineage>
        <taxon>Bacteria</taxon>
        <taxon>Bacillati</taxon>
        <taxon>Bacillota</taxon>
        <taxon>Clostridia</taxon>
        <taxon>Eubacteriales</taxon>
        <taxon>Clostridiaceae</taxon>
        <taxon>Clostridium</taxon>
    </lineage>
</organism>
<dbReference type="GO" id="GO:0003700">
    <property type="term" value="F:DNA-binding transcription factor activity"/>
    <property type="evidence" value="ECO:0007669"/>
    <property type="project" value="InterPro"/>
</dbReference>
<evidence type="ECO:0000313" key="3">
    <source>
        <dbReference type="Proteomes" id="UP000429958"/>
    </source>
</evidence>
<dbReference type="RefSeq" id="WP_154473286.1">
    <property type="nucleotide sequence ID" value="NZ_VUMD01000015.1"/>
</dbReference>
<accession>A0A7X2TD98</accession>
<dbReference type="SUPFAM" id="SSF46785">
    <property type="entry name" value="Winged helix' DNA-binding domain"/>
    <property type="match status" value="1"/>
</dbReference>
<dbReference type="Pfam" id="PF12840">
    <property type="entry name" value="HTH_20"/>
    <property type="match status" value="1"/>
</dbReference>
<protein>
    <submittedName>
        <fullName evidence="2">Helix-turn-helix domain-containing protein</fullName>
    </submittedName>
</protein>
<dbReference type="AlphaFoldDB" id="A0A7X2TD98"/>
<gene>
    <name evidence="2" type="ORF">FYJ39_15020</name>
</gene>
<dbReference type="Proteomes" id="UP000429958">
    <property type="component" value="Unassembled WGS sequence"/>
</dbReference>
<sequence length="324" mass="36409">MIKRRKHNITISKPRDTVLYIGNEDHTDRITKIGKAISSPIRLQILDLIKSSPLSLQEIADTLHIPLSSTVLHVHKLEDAKLVVTEKQPGIRGTMRVCVSAFNSFTLASLNNTLDSVEKTVSVEMPIGNYFAFNITPFCGMADENGAIGSYDSIYSFYSPQRTRAQLVWFTKGYLEYRFPNIINPLLRLSAISFSMELCSEAAGFSEHYPSDITILINDIEIATYTSPGDFGARRGKITPKTWANGQTQYGLLKTFFARKDGCYIDGHLQNMKTTLNDLNLKDYPYISLKIAIKDDAKHIGGINLFGKTFGDYPQDIIMNIIYE</sequence>